<protein>
    <submittedName>
        <fullName evidence="3">Type I pullulanase</fullName>
        <ecNumber evidence="3">3.2.1.41</ecNumber>
    </submittedName>
</protein>
<dbReference type="Proteomes" id="UP000284868">
    <property type="component" value="Unassembled WGS sequence"/>
</dbReference>
<dbReference type="PANTHER" id="PTHR43002">
    <property type="entry name" value="GLYCOGEN DEBRANCHING ENZYME"/>
    <property type="match status" value="1"/>
</dbReference>
<dbReference type="InterPro" id="IPR011840">
    <property type="entry name" value="PulA_typeI"/>
</dbReference>
<dbReference type="SMART" id="SM00642">
    <property type="entry name" value="Aamy"/>
    <property type="match status" value="1"/>
</dbReference>
<dbReference type="InterPro" id="IPR014756">
    <property type="entry name" value="Ig_E-set"/>
</dbReference>
<proteinExistence type="inferred from homology"/>
<dbReference type="AlphaFoldDB" id="A0A415PMU9"/>
<keyword evidence="3" id="KW-0378">Hydrolase</keyword>
<dbReference type="CDD" id="cd11341">
    <property type="entry name" value="AmyAc_Pullulanase_LD-like"/>
    <property type="match status" value="1"/>
</dbReference>
<dbReference type="InterPro" id="IPR004193">
    <property type="entry name" value="Glyco_hydro_13_N"/>
</dbReference>
<dbReference type="EMBL" id="QRPK01000010">
    <property type="protein sequence ID" value="RHM14041.1"/>
    <property type="molecule type" value="Genomic_DNA"/>
</dbReference>
<dbReference type="EC" id="3.2.1.41" evidence="3"/>
<keyword evidence="4" id="KW-1185">Reference proteome</keyword>
<dbReference type="InterPro" id="IPR040697">
    <property type="entry name" value="PulA_N1"/>
</dbReference>
<dbReference type="Pfam" id="PF02922">
    <property type="entry name" value="CBM_48"/>
    <property type="match status" value="1"/>
</dbReference>
<evidence type="ECO:0000256" key="1">
    <source>
        <dbReference type="ARBA" id="ARBA00008061"/>
    </source>
</evidence>
<comment type="caution">
    <text evidence="3">The sequence shown here is derived from an EMBL/GenBank/DDBJ whole genome shotgun (WGS) entry which is preliminary data.</text>
</comment>
<dbReference type="Gene3D" id="2.60.40.10">
    <property type="entry name" value="Immunoglobulins"/>
    <property type="match status" value="1"/>
</dbReference>
<reference evidence="3 4" key="1">
    <citation type="submission" date="2018-08" db="EMBL/GenBank/DDBJ databases">
        <title>A genome reference for cultivated species of the human gut microbiota.</title>
        <authorList>
            <person name="Zou Y."/>
            <person name="Xue W."/>
            <person name="Luo G."/>
        </authorList>
    </citation>
    <scope>NUCLEOTIDE SEQUENCE [LARGE SCALE GENOMIC DNA]</scope>
    <source>
        <strain evidence="3 4">AF35-6BH</strain>
    </source>
</reference>
<evidence type="ECO:0000313" key="4">
    <source>
        <dbReference type="Proteomes" id="UP000284868"/>
    </source>
</evidence>
<keyword evidence="3" id="KW-0326">Glycosidase</keyword>
<evidence type="ECO:0000313" key="3">
    <source>
        <dbReference type="EMBL" id="RHM14041.1"/>
    </source>
</evidence>
<dbReference type="Pfam" id="PF17999">
    <property type="entry name" value="PulA_N1"/>
    <property type="match status" value="1"/>
</dbReference>
<comment type="similarity">
    <text evidence="1">Belongs to the glycosyl hydrolase 13 family.</text>
</comment>
<dbReference type="Gene3D" id="3.20.20.80">
    <property type="entry name" value="Glycosidases"/>
    <property type="match status" value="1"/>
</dbReference>
<evidence type="ECO:0000259" key="2">
    <source>
        <dbReference type="SMART" id="SM00642"/>
    </source>
</evidence>
<gene>
    <name evidence="3" type="primary">pulA</name>
    <name evidence="3" type="ORF">DWZ83_03270</name>
</gene>
<dbReference type="CDD" id="cd02860">
    <property type="entry name" value="E_set_Pullulanase"/>
    <property type="match status" value="1"/>
</dbReference>
<dbReference type="NCBIfam" id="TIGR02104">
    <property type="entry name" value="pulA_typeI"/>
    <property type="match status" value="1"/>
</dbReference>
<dbReference type="SUPFAM" id="SSF81296">
    <property type="entry name" value="E set domains"/>
    <property type="match status" value="1"/>
</dbReference>
<dbReference type="OrthoDB" id="9761875at2"/>
<dbReference type="GO" id="GO:0051060">
    <property type="term" value="F:pullulanase activity"/>
    <property type="evidence" value="ECO:0007669"/>
    <property type="project" value="UniProtKB-EC"/>
</dbReference>
<dbReference type="GO" id="GO:0005975">
    <property type="term" value="P:carbohydrate metabolic process"/>
    <property type="evidence" value="ECO:0007669"/>
    <property type="project" value="InterPro"/>
</dbReference>
<dbReference type="InterPro" id="IPR013783">
    <property type="entry name" value="Ig-like_fold"/>
</dbReference>
<dbReference type="Pfam" id="PF00128">
    <property type="entry name" value="Alpha-amylase"/>
    <property type="match status" value="1"/>
</dbReference>
<dbReference type="SUPFAM" id="SSF51445">
    <property type="entry name" value="(Trans)glycosidases"/>
    <property type="match status" value="1"/>
</dbReference>
<dbReference type="InterPro" id="IPR006047">
    <property type="entry name" value="GH13_cat_dom"/>
</dbReference>
<feature type="domain" description="Glycosyl hydrolase family 13 catalytic" evidence="2">
    <location>
        <begin position="221"/>
        <end position="616"/>
    </location>
</feature>
<name>A0A415PMU9_9FIRM</name>
<dbReference type="Gene3D" id="2.60.40.2320">
    <property type="match status" value="1"/>
</dbReference>
<dbReference type="InterPro" id="IPR017853">
    <property type="entry name" value="GH"/>
</dbReference>
<accession>A0A415PMU9</accession>
<sequence length="703" mass="82334">MRLKDYYEAYLEDYHRVVVYMNRLSYEGNSKYFYMRDAKGTIIDLPIQTIETLPNNYNKYTLKLQDEIIMGNEYEVVHEHARATVLQYSGIVKTMRFDDEFYYDGNDLGYTYSIEETSFALWAPTAYRVKLEITKNEITHTYDMQRRERGVFRYCVHEDLENALYKFFVRVNGRWTETIDPYGYASCENSRYSAIVNLAKIKVKDYPLPTMHSYCDAIIYEASVRDFTIQRGCGVTNAGRFLGFVEENETTKAKQTGFSYLKSLGITHVQLLPVMDFGSVDEMYPQRHYNWGYDPVQYRTPEGSLCADPYNPYERLLEFTSLIERCHKEGIRINLDVVFNHVYDKNTSSLDCVVPDYYFQMNDNGEFSNGTFCGNDIDSTRKMCSKFIIDTCVYLTKTYHIDGLRFDLMGILDYATINAVYEKCRAINSNFMVYGEGWNMPSFLDMERRASLNNQYQMPHIAQFSDRFRDVVKGRTSTHEANIKGYCTGDTYLIDIMRDCLSASCLGQGIEPLFSNPSNAINYVECHDNMTAWDKMHECCKEDVREIRIQRQIMLNAAVLLAQGVPFLHSGQEFARTKHGHANTYNASDEINHIDYERKDRYRQLVESTKALIQLRRKYKCFRYASKQEIEKYVSFVNLEGQVLLYHIYDTVDDMVVVFNPTGNTLEYDFHIPYQLLFYNEQSEDILIQKLTIKPYSTIVLHR</sequence>
<dbReference type="RefSeq" id="WP_118365364.1">
    <property type="nucleotide sequence ID" value="NZ_QRPK01000010.1"/>
</dbReference>
<organism evidence="3 4">
    <name type="scientific">Amedibacillus dolichus</name>
    <dbReference type="NCBI Taxonomy" id="31971"/>
    <lineage>
        <taxon>Bacteria</taxon>
        <taxon>Bacillati</taxon>
        <taxon>Bacillota</taxon>
        <taxon>Erysipelotrichia</taxon>
        <taxon>Erysipelotrichales</taxon>
        <taxon>Erysipelotrichaceae</taxon>
        <taxon>Amedibacillus</taxon>
    </lineage>
</organism>